<protein>
    <submittedName>
        <fullName evidence="1">Uncharacterized protein</fullName>
    </submittedName>
</protein>
<accession>A0A1X1BVU6</accession>
<dbReference type="OrthoDB" id="6544406at2"/>
<reference evidence="1 2" key="1">
    <citation type="journal article" date="2017" name="Antonie Van Leeuwenhoek">
        <title>Phylogenomic resolution of the bacterial genus Pantoea and its relationship with Erwinia and Tatumella.</title>
        <authorList>
            <person name="Palmer M."/>
            <person name="Steenkamp E.T."/>
            <person name="Coetzee M.P."/>
            <person name="Chan W.Y."/>
            <person name="van Zyl E."/>
            <person name="De Maayer P."/>
            <person name="Coutinho T.A."/>
            <person name="Blom J."/>
            <person name="Smits T.H."/>
            <person name="Duffy B."/>
            <person name="Venter S.N."/>
        </authorList>
    </citation>
    <scope>NUCLEOTIDE SEQUENCE [LARGE SCALE GENOMIC DNA]</scope>
    <source>
        <strain evidence="1 2">LMG 24534</strain>
    </source>
</reference>
<dbReference type="EMBL" id="MLFN01000028">
    <property type="protein sequence ID" value="ORM52618.1"/>
    <property type="molecule type" value="Genomic_DNA"/>
</dbReference>
<comment type="caution">
    <text evidence="1">The sequence shown here is derived from an EMBL/GenBank/DDBJ whole genome shotgun (WGS) entry which is preliminary data.</text>
</comment>
<dbReference type="Proteomes" id="UP000193933">
    <property type="component" value="Unassembled WGS sequence"/>
</dbReference>
<keyword evidence="2" id="KW-1185">Reference proteome</keyword>
<name>A0A1X1BVU6_9GAMM</name>
<dbReference type="RefSeq" id="WP_094120882.1">
    <property type="nucleotide sequence ID" value="NZ_MLFN01000028.1"/>
</dbReference>
<dbReference type="AlphaFoldDB" id="A0A1X1BVU6"/>
<evidence type="ECO:0000313" key="1">
    <source>
        <dbReference type="EMBL" id="ORM52618.1"/>
    </source>
</evidence>
<organism evidence="1 2">
    <name type="scientific">Pantoea conspicua</name>
    <dbReference type="NCBI Taxonomy" id="472705"/>
    <lineage>
        <taxon>Bacteria</taxon>
        <taxon>Pseudomonadati</taxon>
        <taxon>Pseudomonadota</taxon>
        <taxon>Gammaproteobacteria</taxon>
        <taxon>Enterobacterales</taxon>
        <taxon>Erwiniaceae</taxon>
        <taxon>Pantoea</taxon>
    </lineage>
</organism>
<proteinExistence type="predicted"/>
<evidence type="ECO:0000313" key="2">
    <source>
        <dbReference type="Proteomes" id="UP000193933"/>
    </source>
</evidence>
<sequence length="152" mass="16718">MSVTGNVVNFFVAVAMAHDVSNPIGTYSSGSYVDSCTGQYWGEEIFRHPKTIASLVKNGAIEYARDLDHGEIIRFEDRREVLSEFARGYADAEDGQCTEEGAIDSGVPHAYLSGAQFCRRRSKLGGMAFRLDQGRVCHGVVCVDTGQKWTQD</sequence>
<gene>
    <name evidence="1" type="ORF">HA41_11070</name>
</gene>